<evidence type="ECO:0000256" key="5">
    <source>
        <dbReference type="ARBA" id="ARBA00023069"/>
    </source>
</evidence>
<keyword evidence="2" id="KW-0963">Cytoplasm</keyword>
<protein>
    <recommendedName>
        <fullName evidence="10">Radial spoke head protein 9 homolog</fullName>
    </recommendedName>
</protein>
<evidence type="ECO:0000256" key="1">
    <source>
        <dbReference type="ARBA" id="ARBA00004611"/>
    </source>
</evidence>
<comment type="subcellular location">
    <subcellularLocation>
        <location evidence="8">Cell projection</location>
        <location evidence="8">Kinocilium</location>
    </subcellularLocation>
    <subcellularLocation>
        <location evidence="1">Cytoplasm</location>
        <location evidence="1">Cytoskeleton</location>
        <location evidence="1">Flagellum axoneme</location>
    </subcellularLocation>
</comment>
<evidence type="ECO:0000256" key="7">
    <source>
        <dbReference type="ARBA" id="ARBA00023273"/>
    </source>
</evidence>
<feature type="chain" id="PRO_5046694374" description="Radial spoke head protein 9 homolog" evidence="11">
    <location>
        <begin position="28"/>
        <end position="588"/>
    </location>
</feature>
<comment type="caution">
    <text evidence="12">The sequence shown here is derived from an EMBL/GenBank/DDBJ whole genome shotgun (WGS) entry which is preliminary data.</text>
</comment>
<reference evidence="12 13" key="1">
    <citation type="submission" date="2024-02" db="EMBL/GenBank/DDBJ databases">
        <authorList>
            <person name="Chen Y."/>
            <person name="Shah S."/>
            <person name="Dougan E. K."/>
            <person name="Thang M."/>
            <person name="Chan C."/>
        </authorList>
    </citation>
    <scope>NUCLEOTIDE SEQUENCE [LARGE SCALE GENOMIC DNA]</scope>
</reference>
<evidence type="ECO:0000256" key="9">
    <source>
        <dbReference type="ARBA" id="ARBA00038319"/>
    </source>
</evidence>
<sequence>MARGTARGPNRSRWLGLLSLTALAAWALRSASQPRSWAPRALAISAAAPTTEAATSKCQELQEEQLETVKSRIAGWEKASSEGRSVLRFGKQASQLLNKTLTSFDTAVREKLNEGCSAEREALQQELQKQLYSIFLEQRSIVEQVLYTRLKKDLLRRMRRKKRELTVKEKLRLLSAAMADYDNQVAELCPFFVENPERDRAERRLSELQWGIADTPEGKEMKQRWKMDRLRRAPQRQSRDISISLSPGMRLMLRPSGLGNFQLFSRRKVGPTNNPNEVAFGIHNDGKVIDVYNDKPNPPRPEPGRARLMEHDCISGCLVEDAPQDLEQGLRAVSSGGNVLSCEELCGLKAGLMLLKANQSQAIHFWGKILGKEADYYIACAVTGSKEMYPMKCFFYAGEDFNFTPLPELTEEVGEAVAALQLTTPLTGKPSSMLETVEGAEGQAKLTELQRLALLVQEIDFDTAAVPKGAHSLTEAQEVVPNSAFRGLEAAKATSLANYVHFRPPASVVSLKAQASNDLEFQQNFLETLETDLPKGCWALRQDPATASVTLRSLLWPGYSAFHLPGTGKFGGVYFGYATKNNDLAFLI</sequence>
<dbReference type="PANTHER" id="PTHR22069">
    <property type="entry name" value="MITOCHONDRIAL RIBOSOMAL PROTEIN S18"/>
    <property type="match status" value="1"/>
</dbReference>
<evidence type="ECO:0000256" key="11">
    <source>
        <dbReference type="SAM" id="SignalP"/>
    </source>
</evidence>
<keyword evidence="3" id="KW-0970">Cilium biogenesis/degradation</keyword>
<evidence type="ECO:0000256" key="2">
    <source>
        <dbReference type="ARBA" id="ARBA00022490"/>
    </source>
</evidence>
<proteinExistence type="inferred from homology"/>
<accession>A0ABP0NVW5</accession>
<gene>
    <name evidence="12" type="ORF">CCMP2556_LOCUS33271</name>
</gene>
<name>A0ABP0NVW5_9DINO</name>
<keyword evidence="4" id="KW-0282">Flagellum</keyword>
<keyword evidence="13" id="KW-1185">Reference proteome</keyword>
<dbReference type="EMBL" id="CAXAMN010022250">
    <property type="protein sequence ID" value="CAK9067726.1"/>
    <property type="molecule type" value="Genomic_DNA"/>
</dbReference>
<dbReference type="InterPro" id="IPR055316">
    <property type="entry name" value="RSP9"/>
</dbReference>
<evidence type="ECO:0000256" key="8">
    <source>
        <dbReference type="ARBA" id="ARBA00037822"/>
    </source>
</evidence>
<comment type="similarity">
    <text evidence="9">Belongs to the flagellar radial spoke RSP9 family.</text>
</comment>
<evidence type="ECO:0000256" key="6">
    <source>
        <dbReference type="ARBA" id="ARBA00023212"/>
    </source>
</evidence>
<keyword evidence="6" id="KW-0206">Cytoskeleton</keyword>
<organism evidence="12 13">
    <name type="scientific">Durusdinium trenchii</name>
    <dbReference type="NCBI Taxonomy" id="1381693"/>
    <lineage>
        <taxon>Eukaryota</taxon>
        <taxon>Sar</taxon>
        <taxon>Alveolata</taxon>
        <taxon>Dinophyceae</taxon>
        <taxon>Suessiales</taxon>
        <taxon>Symbiodiniaceae</taxon>
        <taxon>Durusdinium</taxon>
    </lineage>
</organism>
<evidence type="ECO:0000256" key="10">
    <source>
        <dbReference type="ARBA" id="ARBA00041080"/>
    </source>
</evidence>
<dbReference type="Proteomes" id="UP001642484">
    <property type="component" value="Unassembled WGS sequence"/>
</dbReference>
<evidence type="ECO:0000256" key="4">
    <source>
        <dbReference type="ARBA" id="ARBA00022846"/>
    </source>
</evidence>
<evidence type="ECO:0000256" key="3">
    <source>
        <dbReference type="ARBA" id="ARBA00022794"/>
    </source>
</evidence>
<feature type="signal peptide" evidence="11">
    <location>
        <begin position="1"/>
        <end position="27"/>
    </location>
</feature>
<keyword evidence="5" id="KW-0969">Cilium</keyword>
<evidence type="ECO:0000313" key="13">
    <source>
        <dbReference type="Proteomes" id="UP001642484"/>
    </source>
</evidence>
<keyword evidence="7" id="KW-0966">Cell projection</keyword>
<keyword evidence="11" id="KW-0732">Signal</keyword>
<dbReference type="PANTHER" id="PTHR22069:SF0">
    <property type="entry name" value="RADIAL SPOKE HEAD PROTEIN 9 HOMOLOG"/>
    <property type="match status" value="1"/>
</dbReference>
<evidence type="ECO:0000313" key="12">
    <source>
        <dbReference type="EMBL" id="CAK9067726.1"/>
    </source>
</evidence>